<name>A0A9X2LXJ4_STRMQ</name>
<evidence type="ECO:0000313" key="1">
    <source>
        <dbReference type="EMBL" id="MCQ8831811.1"/>
    </source>
</evidence>
<protein>
    <submittedName>
        <fullName evidence="1">Uncharacterized protein</fullName>
    </submittedName>
</protein>
<dbReference type="Proteomes" id="UP001142400">
    <property type="component" value="Unassembled WGS sequence"/>
</dbReference>
<evidence type="ECO:0000313" key="2">
    <source>
        <dbReference type="Proteomes" id="UP001142400"/>
    </source>
</evidence>
<proteinExistence type="predicted"/>
<dbReference type="AlphaFoldDB" id="A0A9X2LXJ4"/>
<accession>A0A9X2LXJ4</accession>
<sequence>MSDAPWTIESISAALGDPDLARRFLAEIYRTPAHELLNTFAKWQRIAQDTIASLEQADEIITCEADGEEPPGEWIDGDQRIRDLVDRIGARGAA</sequence>
<reference evidence="1" key="1">
    <citation type="submission" date="2022-06" db="EMBL/GenBank/DDBJ databases">
        <title>WGS of actinobacteria.</title>
        <authorList>
            <person name="Thawai C."/>
        </authorList>
    </citation>
    <scope>NUCLEOTIDE SEQUENCE</scope>
    <source>
        <strain evidence="1">DSM 42010</strain>
    </source>
</reference>
<dbReference type="EMBL" id="JANIIC010000027">
    <property type="protein sequence ID" value="MCQ8831811.1"/>
    <property type="molecule type" value="Genomic_DNA"/>
</dbReference>
<dbReference type="RefSeq" id="WP_257632690.1">
    <property type="nucleotide sequence ID" value="NZ_JANIIC010000027.1"/>
</dbReference>
<organism evidence="1 2">
    <name type="scientific">Streptomyces malaysiensis subsp. samsunensis</name>
    <dbReference type="NCBI Taxonomy" id="459658"/>
    <lineage>
        <taxon>Bacteria</taxon>
        <taxon>Bacillati</taxon>
        <taxon>Actinomycetota</taxon>
        <taxon>Actinomycetes</taxon>
        <taxon>Kitasatosporales</taxon>
        <taxon>Streptomycetaceae</taxon>
        <taxon>Streptomyces</taxon>
        <taxon>Streptomyces violaceusniger group</taxon>
    </lineage>
</organism>
<keyword evidence="2" id="KW-1185">Reference proteome</keyword>
<gene>
    <name evidence="1" type="ORF">NQU54_22745</name>
</gene>
<comment type="caution">
    <text evidence="1">The sequence shown here is derived from an EMBL/GenBank/DDBJ whole genome shotgun (WGS) entry which is preliminary data.</text>
</comment>